<dbReference type="Proteomes" id="UP000256774">
    <property type="component" value="Unassembled WGS sequence"/>
</dbReference>
<comment type="similarity">
    <text evidence="1">Belongs to the membrane fusion protein (MFP) (TC 8.A.1) family.</text>
</comment>
<evidence type="ECO:0000259" key="3">
    <source>
        <dbReference type="Pfam" id="PF25876"/>
    </source>
</evidence>
<sequence>MWKLATALTCALVITGCSDAPIATTNDAPWVKTQHIGSGQGIALSLTGIIRAQVESPLAFRISGQIIERRVNAGEQVKAGQVLFRQDASDSAATLRAAKAERASARAALATAQSESQRQRELFDKGFISKQLLDRTVLNEREMKTRANAAQSQFLQAQNASAYTVLKAPANGLLLEVTGEPGQVVAAGQAVAIFAQTGEREVEVFFPDRMPVPEQGEMITADGSTQSIRLHEKAGALDAASRTQRARYRLLGNAPAPALGAIVQTRFAVPTLTRNTLEVPLAALDERGQGPRVWFINDGKAQPMPVTVTLLSSETARIRADIPADTALIVLGTHLLKPGMAVRELAR</sequence>
<dbReference type="EMBL" id="QUNR01000004">
    <property type="protein sequence ID" value="REH36979.1"/>
    <property type="molecule type" value="Genomic_DNA"/>
</dbReference>
<dbReference type="GO" id="GO:0015562">
    <property type="term" value="F:efflux transmembrane transporter activity"/>
    <property type="evidence" value="ECO:0007669"/>
    <property type="project" value="TreeGrafter"/>
</dbReference>
<dbReference type="PANTHER" id="PTHR30469">
    <property type="entry name" value="MULTIDRUG RESISTANCE PROTEIN MDTA"/>
    <property type="match status" value="1"/>
</dbReference>
<comment type="caution">
    <text evidence="5">The sequence shown here is derived from an EMBL/GenBank/DDBJ whole genome shotgun (WGS) entry which is preliminary data.</text>
</comment>
<dbReference type="GO" id="GO:1990281">
    <property type="term" value="C:efflux pump complex"/>
    <property type="evidence" value="ECO:0007669"/>
    <property type="project" value="TreeGrafter"/>
</dbReference>
<evidence type="ECO:0000256" key="1">
    <source>
        <dbReference type="ARBA" id="ARBA00009477"/>
    </source>
</evidence>
<accession>A0A3E0H370</accession>
<organism evidence="5 6">
    <name type="scientific">Paraperlucidibaca baekdonensis</name>
    <dbReference type="NCBI Taxonomy" id="748120"/>
    <lineage>
        <taxon>Bacteria</taxon>
        <taxon>Pseudomonadati</taxon>
        <taxon>Pseudomonadota</taxon>
        <taxon>Gammaproteobacteria</taxon>
        <taxon>Moraxellales</taxon>
        <taxon>Moraxellaceae</taxon>
        <taxon>Paraperlucidibaca</taxon>
    </lineage>
</organism>
<proteinExistence type="inferred from homology"/>
<evidence type="ECO:0000259" key="4">
    <source>
        <dbReference type="Pfam" id="PF25917"/>
    </source>
</evidence>
<dbReference type="Pfam" id="PF25876">
    <property type="entry name" value="HH_MFP_RND"/>
    <property type="match status" value="1"/>
</dbReference>
<dbReference type="Pfam" id="PF25917">
    <property type="entry name" value="BSH_RND"/>
    <property type="match status" value="1"/>
</dbReference>
<dbReference type="OrthoDB" id="9806939at2"/>
<dbReference type="NCBIfam" id="TIGR01730">
    <property type="entry name" value="RND_mfp"/>
    <property type="match status" value="1"/>
</dbReference>
<dbReference type="Gene3D" id="2.40.420.20">
    <property type="match status" value="1"/>
</dbReference>
<dbReference type="InterPro" id="IPR058625">
    <property type="entry name" value="MdtA-like_BSH"/>
</dbReference>
<evidence type="ECO:0000256" key="2">
    <source>
        <dbReference type="SAM" id="SignalP"/>
    </source>
</evidence>
<dbReference type="RefSeq" id="WP_116208912.1">
    <property type="nucleotide sequence ID" value="NZ_QUNR01000004.1"/>
</dbReference>
<dbReference type="AlphaFoldDB" id="A0A3E0H370"/>
<dbReference type="InterPro" id="IPR058624">
    <property type="entry name" value="MdtA-like_HH"/>
</dbReference>
<dbReference type="Gene3D" id="2.40.30.170">
    <property type="match status" value="1"/>
</dbReference>
<feature type="chain" id="PRO_5017708178" evidence="2">
    <location>
        <begin position="20"/>
        <end position="347"/>
    </location>
</feature>
<feature type="signal peptide" evidence="2">
    <location>
        <begin position="1"/>
        <end position="19"/>
    </location>
</feature>
<reference evidence="5 6" key="1">
    <citation type="submission" date="2018-08" db="EMBL/GenBank/DDBJ databases">
        <title>Genomic Encyclopedia of Type Strains, Phase IV (KMG-IV): sequencing the most valuable type-strain genomes for metagenomic binning, comparative biology and taxonomic classification.</title>
        <authorList>
            <person name="Goeker M."/>
        </authorList>
    </citation>
    <scope>NUCLEOTIDE SEQUENCE [LARGE SCALE GENOMIC DNA]</scope>
    <source>
        <strain evidence="5 6">DSM 26022</strain>
    </source>
</reference>
<feature type="domain" description="Multidrug resistance protein MdtA-like barrel-sandwich hybrid" evidence="4">
    <location>
        <begin position="61"/>
        <end position="193"/>
    </location>
</feature>
<keyword evidence="2" id="KW-0732">Signal</keyword>
<gene>
    <name evidence="5" type="ORF">DFR26_2123</name>
</gene>
<dbReference type="SUPFAM" id="SSF111369">
    <property type="entry name" value="HlyD-like secretion proteins"/>
    <property type="match status" value="1"/>
</dbReference>
<dbReference type="PANTHER" id="PTHR30469:SF18">
    <property type="entry name" value="RESISTANCE-NODULATION-CELL DIVISION (RND) EFFLUX MEMBRANE FUSION PROTEIN-RELATED"/>
    <property type="match status" value="1"/>
</dbReference>
<name>A0A3E0H370_9GAMM</name>
<evidence type="ECO:0000313" key="6">
    <source>
        <dbReference type="Proteomes" id="UP000256774"/>
    </source>
</evidence>
<feature type="domain" description="Multidrug resistance protein MdtA-like alpha-helical hairpin" evidence="3">
    <location>
        <begin position="95"/>
        <end position="164"/>
    </location>
</feature>
<dbReference type="PROSITE" id="PS51257">
    <property type="entry name" value="PROKAR_LIPOPROTEIN"/>
    <property type="match status" value="1"/>
</dbReference>
<protein>
    <submittedName>
        <fullName evidence="5">RND family efflux transporter MFP subunit</fullName>
    </submittedName>
</protein>
<keyword evidence="6" id="KW-1185">Reference proteome</keyword>
<dbReference type="InterPro" id="IPR006143">
    <property type="entry name" value="RND_pump_MFP"/>
</dbReference>
<dbReference type="Gene3D" id="2.40.50.100">
    <property type="match status" value="1"/>
</dbReference>
<dbReference type="Gene3D" id="1.10.287.470">
    <property type="entry name" value="Helix hairpin bin"/>
    <property type="match status" value="1"/>
</dbReference>
<evidence type="ECO:0000313" key="5">
    <source>
        <dbReference type="EMBL" id="REH36979.1"/>
    </source>
</evidence>